<evidence type="ECO:0000313" key="8">
    <source>
        <dbReference type="EMBL" id="OEU15174.1"/>
    </source>
</evidence>
<dbReference type="SUPFAM" id="SSF47807">
    <property type="entry name" value="5' to 3' exonuclease, C-terminal subdomain"/>
    <property type="match status" value="1"/>
</dbReference>
<keyword evidence="1" id="KW-0597">Phosphoprotein</keyword>
<dbReference type="SMART" id="SM00484">
    <property type="entry name" value="XPGI"/>
    <property type="match status" value="1"/>
</dbReference>
<dbReference type="AlphaFoldDB" id="A0A1E7FAL0"/>
<keyword evidence="9" id="KW-1185">Reference proteome</keyword>
<feature type="region of interest" description="Disordered" evidence="5">
    <location>
        <begin position="725"/>
        <end position="748"/>
    </location>
</feature>
<dbReference type="Pfam" id="PF00752">
    <property type="entry name" value="XPG_N"/>
    <property type="match status" value="1"/>
</dbReference>
<feature type="region of interest" description="Disordered" evidence="5">
    <location>
        <begin position="422"/>
        <end position="514"/>
    </location>
</feature>
<feature type="domain" description="XPG-I" evidence="6">
    <location>
        <begin position="154"/>
        <end position="229"/>
    </location>
</feature>
<dbReference type="InterPro" id="IPR006084">
    <property type="entry name" value="XPG/Rad2"/>
</dbReference>
<sequence>MGIKGLHKALKFCTVKDNLRSYRNKSIAIDTSSWMHKSVYSITEKLCETTESGRVDEQCVRVSARYIIARCKELIEGYGIKGIYLVMDGKRCPLKADETQDRENKREQNLIEARRFKRSGQRHKAEEKYKATIRITKDFTDAVIKDVKNEFNNYSFGFVHVVFSPYEADSMLVKIVLDGLVDAIITEDSDVLVYSAAAHKSFPILFKLDRGTGACDRISMDWLLSASAENATQAVTSNNTTLEGILRRLAVRQAKRKGFGVRLFVQSCILAGSDYSINTLDGIGLIGAFKLKIDINEYEERLAKSEAVFFYHPVIHTDGTIQTLNPARISSEDNVDDHHFTDHFPFMSRFQGDWSFLGTVSPASANRGKNISLEPSTSNAIPIWSVDNTQSVQKDARVPVPVPVLSKKRDLLQLLSTQPKILNDPYKNRKPKPLNERNMGAEQNHTKAQKKNQDGGILKYLVKPDPRMARRHLSSSTTSNDSGSKGLKRSRASSSFQISHESDSKKSKKLNSAANFDDKHASSVGARFKIDKFDRYHEGHTKDTNDFSYSSSSETDYDRRAHNKQNTTCTGSDNNMLNSSFYDLTTSDSRDFDQSSLLSTCPDNLTESERLDTSLIDQTRSRCFESKSDPRRVTLDSSTALDLSIVCRKSNLSQSTHGDNLNCSEGSSVIERNSWELDECIDDPDEPTPNLPCKSRTKENLKKTNQPIHAFFINQKQEVFANQVKRNSRPEPRTSLLTKNSLSQKNKSEQKINTSCSLFFGAGSTKKTNIAFSQLETNASHFQSNDEFLWNGSP</sequence>
<feature type="compositionally biased region" description="Low complexity" evidence="5">
    <location>
        <begin position="474"/>
        <end position="484"/>
    </location>
</feature>
<dbReference type="PANTHER" id="PTHR11081:SF65">
    <property type="entry name" value="DNA DAMAGE-INDUCIBLE PROTEIN DIN7-RELATED"/>
    <property type="match status" value="1"/>
</dbReference>
<keyword evidence="4" id="KW-0496">Mitochondrion</keyword>
<evidence type="ECO:0000256" key="1">
    <source>
        <dbReference type="ARBA" id="ARBA00022553"/>
    </source>
</evidence>
<organism evidence="8 9">
    <name type="scientific">Fragilariopsis cylindrus CCMP1102</name>
    <dbReference type="NCBI Taxonomy" id="635003"/>
    <lineage>
        <taxon>Eukaryota</taxon>
        <taxon>Sar</taxon>
        <taxon>Stramenopiles</taxon>
        <taxon>Ochrophyta</taxon>
        <taxon>Bacillariophyta</taxon>
        <taxon>Bacillariophyceae</taxon>
        <taxon>Bacillariophycidae</taxon>
        <taxon>Bacillariales</taxon>
        <taxon>Bacillariaceae</taxon>
        <taxon>Fragilariopsis</taxon>
    </lineage>
</organism>
<evidence type="ECO:0000256" key="4">
    <source>
        <dbReference type="ARBA" id="ARBA00023128"/>
    </source>
</evidence>
<dbReference type="GO" id="GO:0017108">
    <property type="term" value="F:5'-flap endonuclease activity"/>
    <property type="evidence" value="ECO:0007669"/>
    <property type="project" value="TreeGrafter"/>
</dbReference>
<feature type="compositionally biased region" description="Polar residues" evidence="5">
    <location>
        <begin position="735"/>
        <end position="748"/>
    </location>
</feature>
<accession>A0A1E7FAL0</accession>
<dbReference type="Proteomes" id="UP000095751">
    <property type="component" value="Unassembled WGS sequence"/>
</dbReference>
<evidence type="ECO:0000259" key="6">
    <source>
        <dbReference type="SMART" id="SM00484"/>
    </source>
</evidence>
<dbReference type="InterPro" id="IPR029060">
    <property type="entry name" value="PIN-like_dom_sf"/>
</dbReference>
<dbReference type="PANTHER" id="PTHR11081">
    <property type="entry name" value="FLAP ENDONUCLEASE FAMILY MEMBER"/>
    <property type="match status" value="1"/>
</dbReference>
<dbReference type="KEGG" id="fcy:FRACYDRAFT_261553"/>
<name>A0A1E7FAL0_9STRA</name>
<evidence type="ECO:0000256" key="3">
    <source>
        <dbReference type="ARBA" id="ARBA00022801"/>
    </source>
</evidence>
<evidence type="ECO:0000313" key="9">
    <source>
        <dbReference type="Proteomes" id="UP000095751"/>
    </source>
</evidence>
<keyword evidence="3" id="KW-0378">Hydrolase</keyword>
<gene>
    <name evidence="8" type="primary">EXO1_1</name>
    <name evidence="8" type="ORF">FRACYDRAFT_261553</name>
</gene>
<dbReference type="EMBL" id="KV784359">
    <property type="protein sequence ID" value="OEU15174.1"/>
    <property type="molecule type" value="Genomic_DNA"/>
</dbReference>
<dbReference type="PRINTS" id="PR00853">
    <property type="entry name" value="XPGRADSUPER"/>
</dbReference>
<reference evidence="8 9" key="1">
    <citation type="submission" date="2016-09" db="EMBL/GenBank/DDBJ databases">
        <title>Extensive genetic diversity and differential bi-allelic expression allows diatom success in the polar Southern Ocean.</title>
        <authorList>
            <consortium name="DOE Joint Genome Institute"/>
            <person name="Mock T."/>
            <person name="Otillar R.P."/>
            <person name="Strauss J."/>
            <person name="Dupont C."/>
            <person name="Frickenhaus S."/>
            <person name="Maumus F."/>
            <person name="Mcmullan M."/>
            <person name="Sanges R."/>
            <person name="Schmutz J."/>
            <person name="Toseland A."/>
            <person name="Valas R."/>
            <person name="Veluchamy A."/>
            <person name="Ward B.J."/>
            <person name="Allen A."/>
            <person name="Barry K."/>
            <person name="Falciatore A."/>
            <person name="Ferrante M."/>
            <person name="Fortunato A.E."/>
            <person name="Gloeckner G."/>
            <person name="Gruber A."/>
            <person name="Hipkin R."/>
            <person name="Janech M."/>
            <person name="Kroth P."/>
            <person name="Leese F."/>
            <person name="Lindquist E."/>
            <person name="Lyon B.R."/>
            <person name="Martin J."/>
            <person name="Mayer C."/>
            <person name="Parker M."/>
            <person name="Quesneville H."/>
            <person name="Raymond J."/>
            <person name="Uhlig C."/>
            <person name="Valentin K.U."/>
            <person name="Worden A.Z."/>
            <person name="Armbrust E.V."/>
            <person name="Bowler C."/>
            <person name="Green B."/>
            <person name="Moulton V."/>
            <person name="Van Oosterhout C."/>
            <person name="Grigoriev I."/>
        </authorList>
    </citation>
    <scope>NUCLEOTIDE SEQUENCE [LARGE SCALE GENOMIC DNA]</scope>
    <source>
        <strain evidence="8 9">CCMP1102</strain>
    </source>
</reference>
<dbReference type="OrthoDB" id="26491at2759"/>
<proteinExistence type="predicted"/>
<dbReference type="InParanoid" id="A0A1E7FAL0"/>
<evidence type="ECO:0000256" key="2">
    <source>
        <dbReference type="ARBA" id="ARBA00022722"/>
    </source>
</evidence>
<protein>
    <submittedName>
        <fullName evidence="8">PIN domain-like protein</fullName>
    </submittedName>
</protein>
<dbReference type="Gene3D" id="3.40.50.1010">
    <property type="entry name" value="5'-nuclease"/>
    <property type="match status" value="1"/>
</dbReference>
<dbReference type="InterPro" id="IPR006085">
    <property type="entry name" value="XPG_DNA_repair_N"/>
</dbReference>
<dbReference type="SUPFAM" id="SSF88723">
    <property type="entry name" value="PIN domain-like"/>
    <property type="match status" value="1"/>
</dbReference>
<dbReference type="InterPro" id="IPR006086">
    <property type="entry name" value="XPG-I_dom"/>
</dbReference>
<keyword evidence="2" id="KW-0540">Nuclease</keyword>
<dbReference type="Pfam" id="PF00867">
    <property type="entry name" value="XPG_I"/>
    <property type="match status" value="1"/>
</dbReference>
<evidence type="ECO:0000256" key="5">
    <source>
        <dbReference type="SAM" id="MobiDB-lite"/>
    </source>
</evidence>
<feature type="region of interest" description="Disordered" evidence="5">
    <location>
        <begin position="541"/>
        <end position="572"/>
    </location>
</feature>
<feature type="domain" description="XPG N-terminal" evidence="7">
    <location>
        <begin position="1"/>
        <end position="109"/>
    </location>
</feature>
<dbReference type="SMART" id="SM00485">
    <property type="entry name" value="XPGN"/>
    <property type="match status" value="1"/>
</dbReference>
<evidence type="ECO:0000259" key="7">
    <source>
        <dbReference type="SMART" id="SM00485"/>
    </source>
</evidence>
<dbReference type="InterPro" id="IPR036279">
    <property type="entry name" value="5-3_exonuclease_C_sf"/>
</dbReference>